<dbReference type="InterPro" id="IPR038610">
    <property type="entry name" value="FliK-like_C_sf"/>
</dbReference>
<feature type="region of interest" description="Disordered" evidence="1">
    <location>
        <begin position="621"/>
        <end position="649"/>
    </location>
</feature>
<evidence type="ECO:0000313" key="4">
    <source>
        <dbReference type="Proteomes" id="UP000325187"/>
    </source>
</evidence>
<feature type="region of interest" description="Disordered" evidence="1">
    <location>
        <begin position="215"/>
        <end position="271"/>
    </location>
</feature>
<feature type="region of interest" description="Disordered" evidence="1">
    <location>
        <begin position="410"/>
        <end position="440"/>
    </location>
</feature>
<sequence>MAFIDPSLAQTRPTPFAGDSANGPFSISGTGGFASALNLAFSNANMEVSPATESSLLARQQTILAGQAPANGATQITNMVEDAVLSSNVTPLENAFFLASAPEAEAAPQPGLDADASAQTNDAPDPQAASLTDLLSSGQTTTTISSGSPLSLEGDTPDMDTVVANDPTLLAQNDSTIPSTGNIQTSLPTENTAAPNISLNLAGKADRVAAAGLRTQGGNTAAPSGTTAPLGQAGQQPIRTAAAAGTDTGPNTGSNNGSADGATSQSGDAQAQTIATKAANLNVGADQASRTGTDQLASTAIDQKMAPPSTKAPVNTAPTADPAILAEAPALSATAPTAEVVKDSLAKTTQNPQSLTQDLMSSSAPSAIASALNEGGARVDDKAVKQALDGDASINSVGVFSRSASKANQASQTLGSAQTATMAPPQGQAQAQAQGQTANDPAAFSQAIKNAGSGALLTQADVRAANTPPSLTANPVTTADAPINPLSSLEALAAQANGRVPTDGTVALQGSSASTDNASHLARTHSESPATQVAMGIAKAASDGKTRFTIRMDPPELGKIEVKLDLMKDGGVKAIISADNRDAYDMLQRDSRALERLLNDAGLKTDNNSLNFSFNQQGGKDPGAAFAGFDTGEHGHGQEQGQTPEKADLSLAHNDPDFEPHTQMNLAINDGLNIVV</sequence>
<feature type="compositionally biased region" description="Polar residues" evidence="1">
    <location>
        <begin position="248"/>
        <end position="271"/>
    </location>
</feature>
<dbReference type="CDD" id="cd17470">
    <property type="entry name" value="T3SS_Flik_C"/>
    <property type="match status" value="1"/>
</dbReference>
<feature type="domain" description="Flagellar hook-length control protein-like C-terminal" evidence="2">
    <location>
        <begin position="537"/>
        <end position="618"/>
    </location>
</feature>
<comment type="caution">
    <text evidence="3">The sequence shown here is derived from an EMBL/GenBank/DDBJ whole genome shotgun (WGS) entry which is preliminary data.</text>
</comment>
<gene>
    <name evidence="3" type="ORF">JCM17845_12800</name>
</gene>
<organism evidence="3 4">
    <name type="scientific">Iodidimonas gelatinilytica</name>
    <dbReference type="NCBI Taxonomy" id="1236966"/>
    <lineage>
        <taxon>Bacteria</taxon>
        <taxon>Pseudomonadati</taxon>
        <taxon>Pseudomonadota</taxon>
        <taxon>Alphaproteobacteria</taxon>
        <taxon>Iodidimonadales</taxon>
        <taxon>Iodidimonadaceae</taxon>
        <taxon>Iodidimonas</taxon>
    </lineage>
</organism>
<proteinExistence type="predicted"/>
<name>A0A5A7MXQ3_9PROT</name>
<dbReference type="EMBL" id="BKCM01000005">
    <property type="protein sequence ID" value="GER00657.1"/>
    <property type="molecule type" value="Genomic_DNA"/>
</dbReference>
<dbReference type="RefSeq" id="WP_150002147.1">
    <property type="nucleotide sequence ID" value="NZ_BKCM01000005.1"/>
</dbReference>
<feature type="region of interest" description="Disordered" evidence="1">
    <location>
        <begin position="104"/>
        <end position="190"/>
    </location>
</feature>
<feature type="compositionally biased region" description="Low complexity" evidence="1">
    <location>
        <begin position="136"/>
        <end position="148"/>
    </location>
</feature>
<evidence type="ECO:0000313" key="3">
    <source>
        <dbReference type="EMBL" id="GER00657.1"/>
    </source>
</evidence>
<feature type="compositionally biased region" description="Low complexity" evidence="1">
    <location>
        <begin position="417"/>
        <end position="438"/>
    </location>
</feature>
<evidence type="ECO:0000256" key="1">
    <source>
        <dbReference type="SAM" id="MobiDB-lite"/>
    </source>
</evidence>
<protein>
    <recommendedName>
        <fullName evidence="2">Flagellar hook-length control protein-like C-terminal domain-containing protein</fullName>
    </recommendedName>
</protein>
<reference evidence="3 4" key="1">
    <citation type="submission" date="2019-09" db="EMBL/GenBank/DDBJ databases">
        <title>NBRP : Genome information of microbial organism related human and environment.</title>
        <authorList>
            <person name="Hattori M."/>
            <person name="Oshima K."/>
            <person name="Inaba H."/>
            <person name="Suda W."/>
            <person name="Sakamoto M."/>
            <person name="Iino T."/>
            <person name="Kitahara M."/>
            <person name="Oshida Y."/>
            <person name="Iida T."/>
            <person name="Kudo T."/>
            <person name="Itoh T."/>
            <person name="Ohkuma M."/>
        </authorList>
    </citation>
    <scope>NUCLEOTIDE SEQUENCE [LARGE SCALE GENOMIC DNA]</scope>
    <source>
        <strain evidence="3 4">Mie-1</strain>
    </source>
</reference>
<dbReference type="Pfam" id="PF02120">
    <property type="entry name" value="Flg_hook"/>
    <property type="match status" value="1"/>
</dbReference>
<feature type="compositionally biased region" description="Polar residues" evidence="1">
    <location>
        <begin position="170"/>
        <end position="190"/>
    </location>
</feature>
<evidence type="ECO:0000259" key="2">
    <source>
        <dbReference type="Pfam" id="PF02120"/>
    </source>
</evidence>
<feature type="compositionally biased region" description="Polar residues" evidence="1">
    <location>
        <begin position="216"/>
        <end position="238"/>
    </location>
</feature>
<accession>A0A5A7MXQ3</accession>
<dbReference type="Proteomes" id="UP000325187">
    <property type="component" value="Unassembled WGS sequence"/>
</dbReference>
<dbReference type="Gene3D" id="3.30.750.140">
    <property type="match status" value="1"/>
</dbReference>
<dbReference type="InterPro" id="IPR021136">
    <property type="entry name" value="Flagellar_hook_control-like_C"/>
</dbReference>
<keyword evidence="4" id="KW-1185">Reference proteome</keyword>
<dbReference type="AlphaFoldDB" id="A0A5A7MXQ3"/>